<feature type="transmembrane region" description="Helical" evidence="10">
    <location>
        <begin position="14"/>
        <end position="34"/>
    </location>
</feature>
<gene>
    <name evidence="11" type="primary">pnuC</name>
    <name evidence="11" type="ORF">L2764_03950</name>
</gene>
<evidence type="ECO:0000256" key="1">
    <source>
        <dbReference type="ARBA" id="ARBA00002672"/>
    </source>
</evidence>
<name>A0ABT0L7N7_9GAMM</name>
<organism evidence="11 12">
    <name type="scientific">Shewanella surugensis</name>
    <dbReference type="NCBI Taxonomy" id="212020"/>
    <lineage>
        <taxon>Bacteria</taxon>
        <taxon>Pseudomonadati</taxon>
        <taxon>Pseudomonadota</taxon>
        <taxon>Gammaproteobacteria</taxon>
        <taxon>Alteromonadales</taxon>
        <taxon>Shewanellaceae</taxon>
        <taxon>Shewanella</taxon>
    </lineage>
</organism>
<evidence type="ECO:0000256" key="8">
    <source>
        <dbReference type="ARBA" id="ARBA00022989"/>
    </source>
</evidence>
<feature type="transmembrane region" description="Helical" evidence="10">
    <location>
        <begin position="155"/>
        <end position="170"/>
    </location>
</feature>
<keyword evidence="8 10" id="KW-1133">Transmembrane helix</keyword>
<evidence type="ECO:0000313" key="11">
    <source>
        <dbReference type="EMBL" id="MCL1123658.1"/>
    </source>
</evidence>
<evidence type="ECO:0000256" key="10">
    <source>
        <dbReference type="SAM" id="Phobius"/>
    </source>
</evidence>
<dbReference type="PANTHER" id="PTHR36122:SF2">
    <property type="entry name" value="NICOTINAMIDE RIBOSIDE TRANSPORTER PNUC"/>
    <property type="match status" value="1"/>
</dbReference>
<comment type="caution">
    <text evidence="11">The sequence shown here is derived from an EMBL/GenBank/DDBJ whole genome shotgun (WGS) entry which is preliminary data.</text>
</comment>
<comment type="similarity">
    <text evidence="3">Belongs to the nicotinamide ribonucleoside (NR) uptake permease (TC 4.B.1) family.</text>
</comment>
<accession>A0ABT0L7N7</accession>
<evidence type="ECO:0000256" key="5">
    <source>
        <dbReference type="ARBA" id="ARBA00022448"/>
    </source>
</evidence>
<evidence type="ECO:0000256" key="7">
    <source>
        <dbReference type="ARBA" id="ARBA00022692"/>
    </source>
</evidence>
<reference evidence="11 12" key="1">
    <citation type="submission" date="2022-01" db="EMBL/GenBank/DDBJ databases">
        <title>Whole genome-based taxonomy of the Shewanellaceae.</title>
        <authorList>
            <person name="Martin-Rodriguez A.J."/>
        </authorList>
    </citation>
    <scope>NUCLEOTIDE SEQUENCE [LARGE SCALE GENOMIC DNA]</scope>
    <source>
        <strain evidence="11 12">DSM 17177</strain>
    </source>
</reference>
<keyword evidence="9 10" id="KW-0472">Membrane</keyword>
<comment type="function">
    <text evidence="1">Required for nicotinamide riboside transport across the inner membrane.</text>
</comment>
<feature type="transmembrane region" description="Helical" evidence="10">
    <location>
        <begin position="128"/>
        <end position="148"/>
    </location>
</feature>
<dbReference type="RefSeq" id="WP_248938944.1">
    <property type="nucleotide sequence ID" value="NZ_JAKIKS010000009.1"/>
</dbReference>
<evidence type="ECO:0000313" key="12">
    <source>
        <dbReference type="Proteomes" id="UP001203423"/>
    </source>
</evidence>
<evidence type="ECO:0000256" key="3">
    <source>
        <dbReference type="ARBA" id="ARBA00006669"/>
    </source>
</evidence>
<feature type="transmembrane region" description="Helical" evidence="10">
    <location>
        <begin position="67"/>
        <end position="83"/>
    </location>
</feature>
<dbReference type="Pfam" id="PF04973">
    <property type="entry name" value="NMN_transporter"/>
    <property type="match status" value="1"/>
</dbReference>
<keyword evidence="6" id="KW-1003">Cell membrane</keyword>
<protein>
    <recommendedName>
        <fullName evidence="4">Nicotinamide riboside transporter PnuC</fullName>
    </recommendedName>
</protein>
<dbReference type="InterPro" id="IPR006419">
    <property type="entry name" value="NMN_transpt_PnuC"/>
</dbReference>
<sequence>MNKVLPWYSVLSDVQAMTVWEAVAVVLALAYLLLAMKQSRWCWIAAFASTSIYTVIFWHVALLMESALNFYYIGMAMYGYWVWTQGGEQHKGVEITSLSRMTHAKLIGVTALVAVIVGYIMANYTHAAFPYWDAATTCFAVVTTYLVAKKVLENWLYWVVIDLVSIYLYFSKGLMLTSLLFVFYVILALAGYVVWSKRWRLNVSATAALA</sequence>
<feature type="transmembrane region" description="Helical" evidence="10">
    <location>
        <begin position="41"/>
        <end position="61"/>
    </location>
</feature>
<feature type="transmembrane region" description="Helical" evidence="10">
    <location>
        <begin position="104"/>
        <end position="122"/>
    </location>
</feature>
<dbReference type="NCBIfam" id="TIGR01528">
    <property type="entry name" value="NMN_trans_PnuC"/>
    <property type="match status" value="1"/>
</dbReference>
<evidence type="ECO:0000256" key="2">
    <source>
        <dbReference type="ARBA" id="ARBA00004651"/>
    </source>
</evidence>
<evidence type="ECO:0000256" key="6">
    <source>
        <dbReference type="ARBA" id="ARBA00022475"/>
    </source>
</evidence>
<keyword evidence="5" id="KW-0813">Transport</keyword>
<evidence type="ECO:0000256" key="9">
    <source>
        <dbReference type="ARBA" id="ARBA00023136"/>
    </source>
</evidence>
<keyword evidence="7 10" id="KW-0812">Transmembrane</keyword>
<dbReference type="PANTHER" id="PTHR36122">
    <property type="entry name" value="NICOTINAMIDE RIBOSIDE TRANSPORTER PNUC"/>
    <property type="match status" value="1"/>
</dbReference>
<dbReference type="EMBL" id="JAKIKS010000009">
    <property type="protein sequence ID" value="MCL1123658.1"/>
    <property type="molecule type" value="Genomic_DNA"/>
</dbReference>
<comment type="subcellular location">
    <subcellularLocation>
        <location evidence="2">Cell membrane</location>
        <topology evidence="2">Multi-pass membrane protein</topology>
    </subcellularLocation>
</comment>
<dbReference type="Proteomes" id="UP001203423">
    <property type="component" value="Unassembled WGS sequence"/>
</dbReference>
<keyword evidence="12" id="KW-1185">Reference proteome</keyword>
<feature type="transmembrane region" description="Helical" evidence="10">
    <location>
        <begin position="176"/>
        <end position="195"/>
    </location>
</feature>
<proteinExistence type="inferred from homology"/>
<evidence type="ECO:0000256" key="4">
    <source>
        <dbReference type="ARBA" id="ARBA00017522"/>
    </source>
</evidence>